<accession>A0A1N6PLK9</accession>
<keyword evidence="3" id="KW-1185">Reference proteome</keyword>
<dbReference type="STRING" id="159291.SAMN05920897_10334"/>
<feature type="coiled-coil region" evidence="1">
    <location>
        <begin position="84"/>
        <end position="139"/>
    </location>
</feature>
<dbReference type="OrthoDB" id="350547at2"/>
<keyword evidence="2" id="KW-0282">Flagellum</keyword>
<keyword evidence="1" id="KW-0175">Coiled coil</keyword>
<dbReference type="NCBIfam" id="NF047368">
    <property type="entry name" value="collar_FlbB"/>
    <property type="match status" value="1"/>
</dbReference>
<evidence type="ECO:0000313" key="2">
    <source>
        <dbReference type="EMBL" id="SIQ05187.1"/>
    </source>
</evidence>
<evidence type="ECO:0000313" key="3">
    <source>
        <dbReference type="Proteomes" id="UP000186400"/>
    </source>
</evidence>
<keyword evidence="2" id="KW-0966">Cell projection</keyword>
<evidence type="ECO:0000256" key="1">
    <source>
        <dbReference type="SAM" id="Coils"/>
    </source>
</evidence>
<gene>
    <name evidence="2" type="ORF">SAMN05920897_10334</name>
</gene>
<name>A0A1N6PLK9_9SPIO</name>
<dbReference type="AlphaFoldDB" id="A0A1N6PLK9"/>
<proteinExistence type="predicted"/>
<dbReference type="InterPro" id="IPR058225">
    <property type="entry name" value="FlbB-like"/>
</dbReference>
<reference evidence="2 3" key="1">
    <citation type="submission" date="2017-01" db="EMBL/GenBank/DDBJ databases">
        <authorList>
            <person name="Mah S.A."/>
            <person name="Swanson W.J."/>
            <person name="Moy G.W."/>
            <person name="Vacquier V.D."/>
        </authorList>
    </citation>
    <scope>NUCLEOTIDE SEQUENCE [LARGE SCALE GENOMIC DNA]</scope>
    <source>
        <strain evidence="2 3">ASpG1</strain>
    </source>
</reference>
<keyword evidence="2" id="KW-0969">Cilium</keyword>
<sequence length="208" mass="24097">MAARYSRMGALPQILLLMLLVLGLTVGGMLWFDYLGLIDARDSFAPVLRLVGREPREVFDDPDDVMLMDRLRLEAFHEALRLQAEELALQRDQLASYRQDLEKREQELVATEKELEEREVSLNERLRVYENRRAVLEQNSRYLTSMRPAEAVEILKGYDDQLMIETFRVTEELAAQAGQMSLVSVWLSSLPPERAADIQRKMTLRPDE</sequence>
<protein>
    <submittedName>
        <fullName evidence="2">Flagellar protein FlbB</fullName>
    </submittedName>
</protein>
<dbReference type="RefSeq" id="WP_076487820.1">
    <property type="nucleotide sequence ID" value="NZ_FTMS01000003.1"/>
</dbReference>
<organism evidence="2 3">
    <name type="scientific">Alkalispirochaeta americana</name>
    <dbReference type="NCBI Taxonomy" id="159291"/>
    <lineage>
        <taxon>Bacteria</taxon>
        <taxon>Pseudomonadati</taxon>
        <taxon>Spirochaetota</taxon>
        <taxon>Spirochaetia</taxon>
        <taxon>Spirochaetales</taxon>
        <taxon>Spirochaetaceae</taxon>
        <taxon>Alkalispirochaeta</taxon>
    </lineage>
</organism>
<dbReference type="EMBL" id="FTMS01000003">
    <property type="protein sequence ID" value="SIQ05187.1"/>
    <property type="molecule type" value="Genomic_DNA"/>
</dbReference>
<dbReference type="Proteomes" id="UP000186400">
    <property type="component" value="Unassembled WGS sequence"/>
</dbReference>